<dbReference type="GeneID" id="106813982"/>
<keyword evidence="2" id="KW-1185">Reference proteome</keyword>
<feature type="compositionally biased region" description="Basic residues" evidence="1">
    <location>
        <begin position="130"/>
        <end position="139"/>
    </location>
</feature>
<accession>A0ABM1ENF4</accession>
<feature type="compositionally biased region" description="Polar residues" evidence="1">
    <location>
        <begin position="1"/>
        <end position="21"/>
    </location>
</feature>
<evidence type="ECO:0000313" key="3">
    <source>
        <dbReference type="RefSeq" id="XP_014673725.1"/>
    </source>
</evidence>
<name>A0ABM1ENF4_PRICU</name>
<feature type="region of interest" description="Disordered" evidence="1">
    <location>
        <begin position="1"/>
        <end position="24"/>
    </location>
</feature>
<protein>
    <submittedName>
        <fullName evidence="3">Serine/arginine-rich splicing factor 7-like isoform X2</fullName>
    </submittedName>
</protein>
<reference evidence="3" key="1">
    <citation type="submission" date="2025-08" db="UniProtKB">
        <authorList>
            <consortium name="RefSeq"/>
        </authorList>
    </citation>
    <scope>IDENTIFICATION</scope>
</reference>
<gene>
    <name evidence="3" type="primary">LOC106813982</name>
</gene>
<evidence type="ECO:0000313" key="2">
    <source>
        <dbReference type="Proteomes" id="UP000695022"/>
    </source>
</evidence>
<proteinExistence type="predicted"/>
<feature type="compositionally biased region" description="Basic residues" evidence="1">
    <location>
        <begin position="146"/>
        <end position="181"/>
    </location>
</feature>
<organism evidence="2 3">
    <name type="scientific">Priapulus caudatus</name>
    <name type="common">Priapulid worm</name>
    <dbReference type="NCBI Taxonomy" id="37621"/>
    <lineage>
        <taxon>Eukaryota</taxon>
        <taxon>Metazoa</taxon>
        <taxon>Ecdysozoa</taxon>
        <taxon>Scalidophora</taxon>
        <taxon>Priapulida</taxon>
        <taxon>Priapulimorpha</taxon>
        <taxon>Priapulimorphida</taxon>
        <taxon>Priapulidae</taxon>
        <taxon>Priapulus</taxon>
    </lineage>
</organism>
<evidence type="ECO:0000256" key="1">
    <source>
        <dbReference type="SAM" id="MobiDB-lite"/>
    </source>
</evidence>
<feature type="compositionally biased region" description="Polar residues" evidence="1">
    <location>
        <begin position="88"/>
        <end position="101"/>
    </location>
</feature>
<dbReference type="RefSeq" id="XP_014673725.1">
    <property type="nucleotide sequence ID" value="XM_014818239.1"/>
</dbReference>
<dbReference type="Proteomes" id="UP000695022">
    <property type="component" value="Unplaced"/>
</dbReference>
<sequence length="188" mass="20957">MNVHTNETSLLVTTAESSTARSPRRTRVSVYCNCNFAAISVTAHASRHLESSLSPADVLPAFVGRRRYSVVAGGRHASRGLADPLIRRSSSPDQKTPTRPRSPSARCGGARRSAETRQIQRSARSTDRRSRSRSRSHSRSRGDRRSRSRSRSHSRGHSKRSPSRSRSRSRSVSPRKSRSRSAPRNEKD</sequence>
<feature type="region of interest" description="Disordered" evidence="1">
    <location>
        <begin position="79"/>
        <end position="188"/>
    </location>
</feature>